<evidence type="ECO:0000256" key="1">
    <source>
        <dbReference type="ARBA" id="ARBA00022529"/>
    </source>
</evidence>
<dbReference type="GO" id="GO:0009253">
    <property type="term" value="P:peptidoglycan catabolic process"/>
    <property type="evidence" value="ECO:0007669"/>
    <property type="project" value="InterPro"/>
</dbReference>
<dbReference type="InterPro" id="IPR052619">
    <property type="entry name" value="Phage_lysozyme-like"/>
</dbReference>
<reference evidence="3" key="1">
    <citation type="journal article" date="2015" name="Nature">
        <title>Complex archaea that bridge the gap between prokaryotes and eukaryotes.</title>
        <authorList>
            <person name="Spang A."/>
            <person name="Saw J.H."/>
            <person name="Jorgensen S.L."/>
            <person name="Zaremba-Niedzwiedzka K."/>
            <person name="Martijn J."/>
            <person name="Lind A.E."/>
            <person name="van Eijk R."/>
            <person name="Schleper C."/>
            <person name="Guy L."/>
            <person name="Ettema T.J."/>
        </authorList>
    </citation>
    <scope>NUCLEOTIDE SEQUENCE</scope>
</reference>
<gene>
    <name evidence="3" type="ORF">LCGC14_1815790</name>
</gene>
<dbReference type="SUPFAM" id="SSF53955">
    <property type="entry name" value="Lysozyme-like"/>
    <property type="match status" value="1"/>
</dbReference>
<dbReference type="EMBL" id="LAZR01017710">
    <property type="protein sequence ID" value="KKL99297.1"/>
    <property type="molecule type" value="Genomic_DNA"/>
</dbReference>
<dbReference type="Pfam" id="PF00959">
    <property type="entry name" value="Phage_lysozyme"/>
    <property type="match status" value="1"/>
</dbReference>
<evidence type="ECO:0000256" key="2">
    <source>
        <dbReference type="ARBA" id="ARBA00022638"/>
    </source>
</evidence>
<dbReference type="AlphaFoldDB" id="A0A0F9JK28"/>
<dbReference type="Gene3D" id="1.10.530.40">
    <property type="match status" value="1"/>
</dbReference>
<dbReference type="GO" id="GO:0042742">
    <property type="term" value="P:defense response to bacterium"/>
    <property type="evidence" value="ECO:0007669"/>
    <property type="project" value="UniProtKB-KW"/>
</dbReference>
<keyword evidence="1" id="KW-0929">Antimicrobial</keyword>
<comment type="caution">
    <text evidence="3">The sequence shown here is derived from an EMBL/GenBank/DDBJ whole genome shotgun (WGS) entry which is preliminary data.</text>
</comment>
<proteinExistence type="predicted"/>
<evidence type="ECO:0000313" key="3">
    <source>
        <dbReference type="EMBL" id="KKL99297.1"/>
    </source>
</evidence>
<dbReference type="InterPro" id="IPR023346">
    <property type="entry name" value="Lysozyme-like_dom_sf"/>
</dbReference>
<keyword evidence="2" id="KW-0081">Bacteriolytic enzyme</keyword>
<dbReference type="GO" id="GO:0003796">
    <property type="term" value="F:lysozyme activity"/>
    <property type="evidence" value="ECO:0007669"/>
    <property type="project" value="InterPro"/>
</dbReference>
<dbReference type="GO" id="GO:0031640">
    <property type="term" value="P:killing of cells of another organism"/>
    <property type="evidence" value="ECO:0007669"/>
    <property type="project" value="UniProtKB-KW"/>
</dbReference>
<dbReference type="GO" id="GO:0016998">
    <property type="term" value="P:cell wall macromolecule catabolic process"/>
    <property type="evidence" value="ECO:0007669"/>
    <property type="project" value="InterPro"/>
</dbReference>
<name>A0A0F9JK28_9ZZZZ</name>
<protein>
    <recommendedName>
        <fullName evidence="4">Lysozyme</fullName>
    </recommendedName>
</protein>
<dbReference type="InterPro" id="IPR023347">
    <property type="entry name" value="Lysozyme_dom_sf"/>
</dbReference>
<evidence type="ECO:0008006" key="4">
    <source>
        <dbReference type="Google" id="ProtNLM"/>
    </source>
</evidence>
<dbReference type="PANTHER" id="PTHR37406:SF1">
    <property type="entry name" value="T4-TYPE LYSOZYME 1-RELATED"/>
    <property type="match status" value="1"/>
</dbReference>
<organism evidence="3">
    <name type="scientific">marine sediment metagenome</name>
    <dbReference type="NCBI Taxonomy" id="412755"/>
    <lineage>
        <taxon>unclassified sequences</taxon>
        <taxon>metagenomes</taxon>
        <taxon>ecological metagenomes</taxon>
    </lineage>
</organism>
<dbReference type="InterPro" id="IPR001165">
    <property type="entry name" value="T4-type_lysozyme"/>
</dbReference>
<accession>A0A0F9JK28</accession>
<sequence>MAFDRARLEDHVKRAEAPNGEAMLFPYEDSVGLITIGWGRNLDGKGLSLKECQLLFDNDLQDVFRDCATLPFWDHIDGVRQMVVMDMVFNLGLTRFLKFKNLNRALTIQDYVRAAHEMLDSKWYRQVGRRAEKLRQIMLTGVWKDA</sequence>
<dbReference type="PANTHER" id="PTHR37406">
    <property type="entry name" value="T4-TYPE LYSOZYME 1-RELATED"/>
    <property type="match status" value="1"/>
</dbReference>
<dbReference type="PRINTS" id="PR00684">
    <property type="entry name" value="T4LYSOZYME"/>
</dbReference>
<dbReference type="InterPro" id="IPR002196">
    <property type="entry name" value="Glyco_hydro_24"/>
</dbReference>